<evidence type="ECO:0000313" key="1">
    <source>
        <dbReference type="EMBL" id="QWS33179.1"/>
    </source>
</evidence>
<protein>
    <submittedName>
        <fullName evidence="1">MMPL family transporter</fullName>
    </submittedName>
</protein>
<name>A0ACD1E360_9MICO</name>
<evidence type="ECO:0000313" key="2">
    <source>
        <dbReference type="Proteomes" id="UP000681794"/>
    </source>
</evidence>
<dbReference type="EMBL" id="CP076544">
    <property type="protein sequence ID" value="QWS33179.1"/>
    <property type="molecule type" value="Genomic_DNA"/>
</dbReference>
<dbReference type="Proteomes" id="UP000681794">
    <property type="component" value="Chromosome"/>
</dbReference>
<proteinExistence type="predicted"/>
<keyword evidence="2" id="KW-1185">Reference proteome</keyword>
<organism evidence="1 2">
    <name type="scientific">Curtobacterium aetherium</name>
    <dbReference type="NCBI Taxonomy" id="2841594"/>
    <lineage>
        <taxon>Bacteria</taxon>
        <taxon>Bacillati</taxon>
        <taxon>Actinomycetota</taxon>
        <taxon>Actinomycetes</taxon>
        <taxon>Micrococcales</taxon>
        <taxon>Microbacteriaceae</taxon>
        <taxon>Curtobacterium</taxon>
    </lineage>
</organism>
<reference evidence="1" key="1">
    <citation type="submission" date="2021-06" db="EMBL/GenBank/DDBJ databases">
        <authorList>
            <person name="Ellington A.J."/>
            <person name="Bryan N.C."/>
            <person name="Christner B.C."/>
            <person name="Reisch C.R."/>
        </authorList>
    </citation>
    <scope>NUCLEOTIDE SEQUENCE</scope>
    <source>
        <strain evidence="1">L6-1</strain>
    </source>
</reference>
<sequence>MRRLLDVPIRFPRVVIAVWLALFVVGGALALHLDAALSGGGFTNPRAQALVTQEVVEERFAQSPNQLVVVLDRATTVTDGTISRVVSILRQEGADSITTPGDDPDLASEDDRAAAVIAGFDGSATAAQNLVPDLQERLEDARLVDDVYVTGQPALDFQLNAHSKADATRAELIVFPLLIVVLLFVFRSVVATVLPLLVAGSSLALALGIGFLLTRVTEVSNLYTNIVSMIGLAVAVDYSLFIIKRFREELATGRATPVAVRAAMSTAGHSVLFSGVAVVLALAALLIPRVMALTSIALGGIVVAVVALVITMLVLPAALTLIGPRIDRFAVPFLRPAAPRGVRTVRSRIRRPALVGTVGILALAACAVPIASLSMQSPVASATVLPASDPARQGSEILDERIGQEGLFPVDVVLTLPADVGTSVALGQVERASTWLAQRPGADDVTSVTAIGLPAGQLTTLLDQADTPADLRKLWDARDDVITARVVVTTAQGPDSVSAHDLVEEVRRDLPAQLTDGTRVAVTGATAQGVDFDATIVRSIPLVAAVVLLLTFAMLAFAWRSVVLPALALLFNLLVVGASVGSLTLVQHAVSDAPLNSVTPILLFAVMFGLSMDYMVIIMSRMQEMYRAGIPYEQAVLGGADRTRSMINSAALIMVAVFLSFMTAQISIVREIGIGLAIAVVLDAVVIRMVVMPSVLRAIGPRAFGRACPVPDTTVREPSSETPAESGALVGT</sequence>
<gene>
    <name evidence="1" type="ORF">KM842_13145</name>
</gene>
<accession>A0ACD1E360</accession>